<gene>
    <name evidence="5" type="ORF">C8P70_1395</name>
</gene>
<dbReference type="InterPro" id="IPR020449">
    <property type="entry name" value="Tscrpt_reg_AraC-type_HTH"/>
</dbReference>
<evidence type="ECO:0000313" key="5">
    <source>
        <dbReference type="EMBL" id="TDS51260.1"/>
    </source>
</evidence>
<dbReference type="InterPro" id="IPR018060">
    <property type="entry name" value="HTH_AraC"/>
</dbReference>
<accession>A0A4R7EP39</accession>
<keyword evidence="6" id="KW-1185">Reference proteome</keyword>
<protein>
    <submittedName>
        <fullName evidence="5">AraC-like DNA-binding protein</fullName>
    </submittedName>
</protein>
<evidence type="ECO:0000256" key="3">
    <source>
        <dbReference type="ARBA" id="ARBA00023163"/>
    </source>
</evidence>
<dbReference type="PRINTS" id="PR00032">
    <property type="entry name" value="HTHARAC"/>
</dbReference>
<organism evidence="5 6">
    <name type="scientific">Myroides indicus</name>
    <dbReference type="NCBI Taxonomy" id="1323422"/>
    <lineage>
        <taxon>Bacteria</taxon>
        <taxon>Pseudomonadati</taxon>
        <taxon>Bacteroidota</taxon>
        <taxon>Flavobacteriia</taxon>
        <taxon>Flavobacteriales</taxon>
        <taxon>Flavobacteriaceae</taxon>
        <taxon>Myroides</taxon>
    </lineage>
</organism>
<dbReference type="SMART" id="SM00342">
    <property type="entry name" value="HTH_ARAC"/>
    <property type="match status" value="1"/>
</dbReference>
<dbReference type="Proteomes" id="UP000295215">
    <property type="component" value="Unassembled WGS sequence"/>
</dbReference>
<dbReference type="PANTHER" id="PTHR43280:SF32">
    <property type="entry name" value="TRANSCRIPTIONAL REGULATORY PROTEIN"/>
    <property type="match status" value="1"/>
</dbReference>
<feature type="domain" description="HTH araC/xylS-type" evidence="4">
    <location>
        <begin position="176"/>
        <end position="274"/>
    </location>
</feature>
<keyword evidence="1" id="KW-0805">Transcription regulation</keyword>
<dbReference type="Pfam" id="PF12833">
    <property type="entry name" value="HTH_18"/>
    <property type="match status" value="1"/>
</dbReference>
<dbReference type="SUPFAM" id="SSF46689">
    <property type="entry name" value="Homeodomain-like"/>
    <property type="match status" value="1"/>
</dbReference>
<comment type="caution">
    <text evidence="5">The sequence shown here is derived from an EMBL/GenBank/DDBJ whole genome shotgun (WGS) entry which is preliminary data.</text>
</comment>
<dbReference type="EMBL" id="SOAG01000039">
    <property type="protein sequence ID" value="TDS51260.1"/>
    <property type="molecule type" value="Genomic_DNA"/>
</dbReference>
<reference evidence="5 6" key="1">
    <citation type="submission" date="2019-03" db="EMBL/GenBank/DDBJ databases">
        <title>Genomic Encyclopedia of Archaeal and Bacterial Type Strains, Phase II (KMG-II): from individual species to whole genera.</title>
        <authorList>
            <person name="Goeker M."/>
        </authorList>
    </citation>
    <scope>NUCLEOTIDE SEQUENCE [LARGE SCALE GENOMIC DNA]</scope>
    <source>
        <strain evidence="5 6">DSM 28213</strain>
    </source>
</reference>
<keyword evidence="2 5" id="KW-0238">DNA-binding</keyword>
<dbReference type="GO" id="GO:0003700">
    <property type="term" value="F:DNA-binding transcription factor activity"/>
    <property type="evidence" value="ECO:0007669"/>
    <property type="project" value="InterPro"/>
</dbReference>
<dbReference type="PANTHER" id="PTHR43280">
    <property type="entry name" value="ARAC-FAMILY TRANSCRIPTIONAL REGULATOR"/>
    <property type="match status" value="1"/>
</dbReference>
<evidence type="ECO:0000256" key="2">
    <source>
        <dbReference type="ARBA" id="ARBA00023125"/>
    </source>
</evidence>
<evidence type="ECO:0000256" key="1">
    <source>
        <dbReference type="ARBA" id="ARBA00023015"/>
    </source>
</evidence>
<dbReference type="PROSITE" id="PS01124">
    <property type="entry name" value="HTH_ARAC_FAMILY_2"/>
    <property type="match status" value="1"/>
</dbReference>
<evidence type="ECO:0000259" key="4">
    <source>
        <dbReference type="PROSITE" id="PS01124"/>
    </source>
</evidence>
<evidence type="ECO:0000313" key="6">
    <source>
        <dbReference type="Proteomes" id="UP000295215"/>
    </source>
</evidence>
<dbReference type="GO" id="GO:0043565">
    <property type="term" value="F:sequence-specific DNA binding"/>
    <property type="evidence" value="ECO:0007669"/>
    <property type="project" value="InterPro"/>
</dbReference>
<dbReference type="InterPro" id="IPR009057">
    <property type="entry name" value="Homeodomain-like_sf"/>
</dbReference>
<proteinExistence type="predicted"/>
<dbReference type="Gene3D" id="1.10.10.60">
    <property type="entry name" value="Homeodomain-like"/>
    <property type="match status" value="1"/>
</dbReference>
<dbReference type="AlphaFoldDB" id="A0A4R7EP39"/>
<sequence length="283" mass="33425">MYLPYLDYKVLSNTNSLQVYKIEEYLTGIVKPVSPYRTTFSFIVFLIQGAFEQLINFENYRISAGECLHVKQGVWTATQYLSEDVKGFIVFYESDIFTQYLLMYNQKEELKYVPYYNLDYYDGQSIAASLLLLYGELSFIENRPEVYIPIFYSILSRLNYYTANYDFNSRELEIAYKFKQLVMDSHIREKSVSYYAGELCLSENYLNRCIKNVIGRSAKQFINEVNVEYAKVLLLNTKSDISEIAFELHFPSPSYFSKFFKKETGMSPNQFRIKNKIKINYIE</sequence>
<keyword evidence="3" id="KW-0804">Transcription</keyword>
<name>A0A4R7EP39_9FLAO</name>